<feature type="transmembrane region" description="Helical" evidence="1">
    <location>
        <begin position="50"/>
        <end position="73"/>
    </location>
</feature>
<name>A0ABW0QS77_9GAMM</name>
<reference evidence="3" key="1">
    <citation type="journal article" date="2019" name="Int. J. Syst. Evol. Microbiol.">
        <title>The Global Catalogue of Microorganisms (GCM) 10K type strain sequencing project: providing services to taxonomists for standard genome sequencing and annotation.</title>
        <authorList>
            <consortium name="The Broad Institute Genomics Platform"/>
            <consortium name="The Broad Institute Genome Sequencing Center for Infectious Disease"/>
            <person name="Wu L."/>
            <person name="Ma J."/>
        </authorList>
    </citation>
    <scope>NUCLEOTIDE SEQUENCE [LARGE SCALE GENOMIC DNA]</scope>
    <source>
        <strain evidence="3">CGMCC 1.16619</strain>
    </source>
</reference>
<keyword evidence="1" id="KW-0472">Membrane</keyword>
<organism evidence="2 3">
    <name type="scientific">Rhodanobacter ginsengisoli</name>
    <dbReference type="NCBI Taxonomy" id="418646"/>
    <lineage>
        <taxon>Bacteria</taxon>
        <taxon>Pseudomonadati</taxon>
        <taxon>Pseudomonadota</taxon>
        <taxon>Gammaproteobacteria</taxon>
        <taxon>Lysobacterales</taxon>
        <taxon>Rhodanobacteraceae</taxon>
        <taxon>Rhodanobacter</taxon>
    </lineage>
</organism>
<dbReference type="EMBL" id="JBHSNF010000008">
    <property type="protein sequence ID" value="MFC5527834.1"/>
    <property type="molecule type" value="Genomic_DNA"/>
</dbReference>
<sequence length="81" mass="8471">MSFFAKLRKWTNRDDGKLYRAGNRSLGAVEAVGLLIAVAAIGLWQLHVKAGVSIMWASAAGAIGLLLAIVGGVGKDRGPHT</sequence>
<keyword evidence="3" id="KW-1185">Reference proteome</keyword>
<feature type="transmembrane region" description="Helical" evidence="1">
    <location>
        <begin position="21"/>
        <end position="44"/>
    </location>
</feature>
<proteinExistence type="predicted"/>
<keyword evidence="1" id="KW-0812">Transmembrane</keyword>
<accession>A0ABW0QS77</accession>
<protein>
    <submittedName>
        <fullName evidence="2">Uncharacterized protein</fullName>
    </submittedName>
</protein>
<evidence type="ECO:0000313" key="3">
    <source>
        <dbReference type="Proteomes" id="UP001596114"/>
    </source>
</evidence>
<comment type="caution">
    <text evidence="2">The sequence shown here is derived from an EMBL/GenBank/DDBJ whole genome shotgun (WGS) entry which is preliminary data.</text>
</comment>
<dbReference type="RefSeq" id="WP_377322826.1">
    <property type="nucleotide sequence ID" value="NZ_JBHSNF010000008.1"/>
</dbReference>
<gene>
    <name evidence="2" type="ORF">ACFPPA_18995</name>
</gene>
<dbReference type="Proteomes" id="UP001596114">
    <property type="component" value="Unassembled WGS sequence"/>
</dbReference>
<evidence type="ECO:0000313" key="2">
    <source>
        <dbReference type="EMBL" id="MFC5527834.1"/>
    </source>
</evidence>
<evidence type="ECO:0000256" key="1">
    <source>
        <dbReference type="SAM" id="Phobius"/>
    </source>
</evidence>
<keyword evidence="1" id="KW-1133">Transmembrane helix</keyword>